<dbReference type="PANTHER" id="PTHR31672">
    <property type="entry name" value="BNACNNG10540D PROTEIN"/>
    <property type="match status" value="1"/>
</dbReference>
<dbReference type="SUPFAM" id="SSF50965">
    <property type="entry name" value="Galactose oxidase, central domain"/>
    <property type="match status" value="1"/>
</dbReference>
<dbReference type="EMBL" id="JAWXYG010000011">
    <property type="protein sequence ID" value="KAK4259424.1"/>
    <property type="molecule type" value="Genomic_DNA"/>
</dbReference>
<dbReference type="Proteomes" id="UP001293593">
    <property type="component" value="Unassembled WGS sequence"/>
</dbReference>
<protein>
    <recommendedName>
        <fullName evidence="1">F-box domain-containing protein</fullName>
    </recommendedName>
</protein>
<dbReference type="Gene3D" id="1.20.1280.50">
    <property type="match status" value="1"/>
</dbReference>
<accession>A0AAE1J0C0</accession>
<sequence length="368" mass="42132">MGRDTPYLPDEIIQEILKRLPVRSLIRLQCVCKYWKNLIKSPSPSFIDENLRHQNPSLLLWQRDIFGPLRSQFRRSGPLLLRSIDSEMHIGKVQSPPLLSPWWNVCIVGSCNGLVCVGINESNMSAFLVWNPATGDARRIPRTKSYELDVWDCSGFGFSTIANDYKIVQVYDEDAKARISSIEVYSLNTGSWKEIELGPIKDAIPYGESITFNGCIFWEGIKVEEEEEGDDDYLIVSFDIAKEVFTFIPGLREVGNIQLTVYNDKLAILSMTLQNYLHINLWVFEEGLGSSTGRWIPMKKYIGFPHLDTFRIPITIWRNNEIVCTTLQADESRIRFFTKEGETFTIPGYYVNVFNHVESLVPVGISHC</sequence>
<proteinExistence type="predicted"/>
<dbReference type="CDD" id="cd22157">
    <property type="entry name" value="F-box_AtFBW1-like"/>
    <property type="match status" value="1"/>
</dbReference>
<dbReference type="SUPFAM" id="SSF81383">
    <property type="entry name" value="F-box domain"/>
    <property type="match status" value="1"/>
</dbReference>
<evidence type="ECO:0000313" key="3">
    <source>
        <dbReference type="Proteomes" id="UP001293593"/>
    </source>
</evidence>
<dbReference type="InterPro" id="IPR011043">
    <property type="entry name" value="Gal_Oxase/kelch_b-propeller"/>
</dbReference>
<dbReference type="NCBIfam" id="TIGR01640">
    <property type="entry name" value="F_box_assoc_1"/>
    <property type="match status" value="1"/>
</dbReference>
<dbReference type="AlphaFoldDB" id="A0AAE1J0C0"/>
<keyword evidence="3" id="KW-1185">Reference proteome</keyword>
<dbReference type="PROSITE" id="PS50181">
    <property type="entry name" value="FBOX"/>
    <property type="match status" value="1"/>
</dbReference>
<dbReference type="SMART" id="SM00256">
    <property type="entry name" value="FBOX"/>
    <property type="match status" value="1"/>
</dbReference>
<dbReference type="InterPro" id="IPR013187">
    <property type="entry name" value="F-box-assoc_dom_typ3"/>
</dbReference>
<dbReference type="InterPro" id="IPR017451">
    <property type="entry name" value="F-box-assoc_interact_dom"/>
</dbReference>
<dbReference type="PANTHER" id="PTHR31672:SF13">
    <property type="entry name" value="F-BOX PROTEIN CPR30-LIKE"/>
    <property type="match status" value="1"/>
</dbReference>
<dbReference type="InterPro" id="IPR036047">
    <property type="entry name" value="F-box-like_dom_sf"/>
</dbReference>
<feature type="domain" description="F-box" evidence="1">
    <location>
        <begin position="2"/>
        <end position="49"/>
    </location>
</feature>
<dbReference type="Pfam" id="PF00646">
    <property type="entry name" value="F-box"/>
    <property type="match status" value="1"/>
</dbReference>
<organism evidence="2 3">
    <name type="scientific">Acacia crassicarpa</name>
    <name type="common">northern wattle</name>
    <dbReference type="NCBI Taxonomy" id="499986"/>
    <lineage>
        <taxon>Eukaryota</taxon>
        <taxon>Viridiplantae</taxon>
        <taxon>Streptophyta</taxon>
        <taxon>Embryophyta</taxon>
        <taxon>Tracheophyta</taxon>
        <taxon>Spermatophyta</taxon>
        <taxon>Magnoliopsida</taxon>
        <taxon>eudicotyledons</taxon>
        <taxon>Gunneridae</taxon>
        <taxon>Pentapetalae</taxon>
        <taxon>rosids</taxon>
        <taxon>fabids</taxon>
        <taxon>Fabales</taxon>
        <taxon>Fabaceae</taxon>
        <taxon>Caesalpinioideae</taxon>
        <taxon>mimosoid clade</taxon>
        <taxon>Acacieae</taxon>
        <taxon>Acacia</taxon>
    </lineage>
</organism>
<dbReference type="InterPro" id="IPR050796">
    <property type="entry name" value="SCF_F-box_component"/>
</dbReference>
<evidence type="ECO:0000313" key="2">
    <source>
        <dbReference type="EMBL" id="KAK4259424.1"/>
    </source>
</evidence>
<gene>
    <name evidence="2" type="ORF">QN277_005757</name>
</gene>
<comment type="caution">
    <text evidence="2">The sequence shown here is derived from an EMBL/GenBank/DDBJ whole genome shotgun (WGS) entry which is preliminary data.</text>
</comment>
<reference evidence="2" key="1">
    <citation type="submission" date="2023-10" db="EMBL/GenBank/DDBJ databases">
        <title>Chromosome-level genome of the transformable northern wattle, Acacia crassicarpa.</title>
        <authorList>
            <person name="Massaro I."/>
            <person name="Sinha N.R."/>
            <person name="Poethig S."/>
            <person name="Leichty A.R."/>
        </authorList>
    </citation>
    <scope>NUCLEOTIDE SEQUENCE</scope>
    <source>
        <strain evidence="2">Acra3RX</strain>
        <tissue evidence="2">Leaf</tissue>
    </source>
</reference>
<dbReference type="Pfam" id="PF08268">
    <property type="entry name" value="FBA_3"/>
    <property type="match status" value="1"/>
</dbReference>
<dbReference type="InterPro" id="IPR001810">
    <property type="entry name" value="F-box_dom"/>
</dbReference>
<evidence type="ECO:0000259" key="1">
    <source>
        <dbReference type="PROSITE" id="PS50181"/>
    </source>
</evidence>
<name>A0AAE1J0C0_9FABA</name>